<feature type="transmembrane region" description="Helical" evidence="9">
    <location>
        <begin position="97"/>
        <end position="115"/>
    </location>
</feature>
<name>A0A852UP67_9ACTN</name>
<dbReference type="AlphaFoldDB" id="A0A852UP67"/>
<dbReference type="EC" id="2.4.1.-" evidence="10"/>
<feature type="transmembrane region" description="Helical" evidence="9">
    <location>
        <begin position="364"/>
        <end position="382"/>
    </location>
</feature>
<evidence type="ECO:0000256" key="7">
    <source>
        <dbReference type="ARBA" id="ARBA00023136"/>
    </source>
</evidence>
<feature type="compositionally biased region" description="Basic and acidic residues" evidence="8">
    <location>
        <begin position="508"/>
        <end position="520"/>
    </location>
</feature>
<sequence>MRAVLPRRPRPRTGSGATASWRRRAAVAVPPLMAAAIAGWGITVPSLWRDESVTGMAARMSLPELRALLADIDTVHALYYLLMRPFAALGASGPVELALRLPSLLAFAAAAYGVAVLGRRLAGPAAGLWSGLLYAVLPIMSRYAQEARGYALVSAVAVLATWLLVTALERPSRLRFAGYGAAVALLGWLHLYALLLLVAHAVAVLAAGRAVPGTRPPRRPRSSPTSHPPRGPLRPPWPSWLLAVAGAGVALAPLVVVAAGQRDTQLFWLRSPGPPELVAFPIGVAGSAAGAAAVFGLAVWGGWSARRTPLVAAWAVLPFAISFAVSQVAPIYHPRYVLVVVPGIALAAGIGLTRLAAIAGRWRFAVAVPAVLLVAATALPAHEALRTPDSRPDDLRSLTAALDAEVRPGDRVLFVPYRYRLFVAVYGGPYERLVDLTHAPGRYEPRTAAEFTAAAAGANRIWLVSARIGKVYAADPRLVALRSAFSAAGPTRRFGSIRLTLYRPRGAERHRAGVERRSGGARDAATSTPAPPA</sequence>
<feature type="transmembrane region" description="Helical" evidence="9">
    <location>
        <begin position="240"/>
        <end position="259"/>
    </location>
</feature>
<dbReference type="GO" id="GO:0009103">
    <property type="term" value="P:lipopolysaccharide biosynthetic process"/>
    <property type="evidence" value="ECO:0007669"/>
    <property type="project" value="UniProtKB-ARBA"/>
</dbReference>
<gene>
    <name evidence="10" type="ORF">HDA43_000981</name>
</gene>
<evidence type="ECO:0000256" key="1">
    <source>
        <dbReference type="ARBA" id="ARBA00004651"/>
    </source>
</evidence>
<dbReference type="RefSeq" id="WP_179818517.1">
    <property type="nucleotide sequence ID" value="NZ_JACCCO010000001.1"/>
</dbReference>
<feature type="region of interest" description="Disordered" evidence="8">
    <location>
        <begin position="508"/>
        <end position="533"/>
    </location>
</feature>
<comment type="subcellular location">
    <subcellularLocation>
        <location evidence="1">Cell membrane</location>
        <topology evidence="1">Multi-pass membrane protein</topology>
    </subcellularLocation>
</comment>
<feature type="region of interest" description="Disordered" evidence="8">
    <location>
        <begin position="212"/>
        <end position="232"/>
    </location>
</feature>
<evidence type="ECO:0000256" key="3">
    <source>
        <dbReference type="ARBA" id="ARBA00022676"/>
    </source>
</evidence>
<keyword evidence="7 9" id="KW-0472">Membrane</keyword>
<keyword evidence="4 10" id="KW-0808">Transferase</keyword>
<proteinExistence type="predicted"/>
<feature type="transmembrane region" description="Helical" evidence="9">
    <location>
        <begin position="25"/>
        <end position="48"/>
    </location>
</feature>
<evidence type="ECO:0000256" key="6">
    <source>
        <dbReference type="ARBA" id="ARBA00022989"/>
    </source>
</evidence>
<dbReference type="EMBL" id="JACCCO010000001">
    <property type="protein sequence ID" value="NYF38822.1"/>
    <property type="molecule type" value="Genomic_DNA"/>
</dbReference>
<dbReference type="Proteomes" id="UP000576393">
    <property type="component" value="Unassembled WGS sequence"/>
</dbReference>
<dbReference type="PANTHER" id="PTHR33908:SF3">
    <property type="entry name" value="UNDECAPRENYL PHOSPHATE-ALPHA-4-AMINO-4-DEOXY-L-ARABINOSE ARABINOSYL TRANSFERASE"/>
    <property type="match status" value="1"/>
</dbReference>
<dbReference type="InterPro" id="IPR050297">
    <property type="entry name" value="LipidA_mod_glycosyltrf_83"/>
</dbReference>
<evidence type="ECO:0000313" key="11">
    <source>
        <dbReference type="Proteomes" id="UP000576393"/>
    </source>
</evidence>
<evidence type="ECO:0000256" key="9">
    <source>
        <dbReference type="SAM" id="Phobius"/>
    </source>
</evidence>
<keyword evidence="2" id="KW-1003">Cell membrane</keyword>
<evidence type="ECO:0000313" key="10">
    <source>
        <dbReference type="EMBL" id="NYF38822.1"/>
    </source>
</evidence>
<feature type="transmembrane region" description="Helical" evidence="9">
    <location>
        <begin position="279"/>
        <end position="303"/>
    </location>
</feature>
<reference evidence="10 11" key="1">
    <citation type="submission" date="2020-07" db="EMBL/GenBank/DDBJ databases">
        <title>Sequencing the genomes of 1000 actinobacteria strains.</title>
        <authorList>
            <person name="Klenk H.-P."/>
        </authorList>
    </citation>
    <scope>NUCLEOTIDE SEQUENCE [LARGE SCALE GENOMIC DNA]</scope>
    <source>
        <strain evidence="10 11">DSM 45763</strain>
    </source>
</reference>
<accession>A0A852UP67</accession>
<evidence type="ECO:0000256" key="5">
    <source>
        <dbReference type="ARBA" id="ARBA00022692"/>
    </source>
</evidence>
<keyword evidence="5 9" id="KW-0812">Transmembrane</keyword>
<feature type="transmembrane region" description="Helical" evidence="9">
    <location>
        <begin position="310"/>
        <end position="330"/>
    </location>
</feature>
<keyword evidence="11" id="KW-1185">Reference proteome</keyword>
<organism evidence="10 11">
    <name type="scientific">Streptosporangium sandarakinum</name>
    <dbReference type="NCBI Taxonomy" id="1260955"/>
    <lineage>
        <taxon>Bacteria</taxon>
        <taxon>Bacillati</taxon>
        <taxon>Actinomycetota</taxon>
        <taxon>Actinomycetes</taxon>
        <taxon>Streptosporangiales</taxon>
        <taxon>Streptosporangiaceae</taxon>
        <taxon>Streptosporangium</taxon>
    </lineage>
</organism>
<dbReference type="PANTHER" id="PTHR33908">
    <property type="entry name" value="MANNOSYLTRANSFERASE YKCB-RELATED"/>
    <property type="match status" value="1"/>
</dbReference>
<feature type="transmembrane region" description="Helical" evidence="9">
    <location>
        <begin position="149"/>
        <end position="168"/>
    </location>
</feature>
<dbReference type="GO" id="GO:0016763">
    <property type="term" value="F:pentosyltransferase activity"/>
    <property type="evidence" value="ECO:0007669"/>
    <property type="project" value="TreeGrafter"/>
</dbReference>
<dbReference type="GO" id="GO:0010041">
    <property type="term" value="P:response to iron(III) ion"/>
    <property type="evidence" value="ECO:0007669"/>
    <property type="project" value="TreeGrafter"/>
</dbReference>
<comment type="caution">
    <text evidence="10">The sequence shown here is derived from an EMBL/GenBank/DDBJ whole genome shotgun (WGS) entry which is preliminary data.</text>
</comment>
<keyword evidence="6 9" id="KW-1133">Transmembrane helix</keyword>
<keyword evidence="3 10" id="KW-0328">Glycosyltransferase</keyword>
<feature type="transmembrane region" description="Helical" evidence="9">
    <location>
        <begin position="188"/>
        <end position="211"/>
    </location>
</feature>
<evidence type="ECO:0000256" key="2">
    <source>
        <dbReference type="ARBA" id="ARBA00022475"/>
    </source>
</evidence>
<evidence type="ECO:0000256" key="8">
    <source>
        <dbReference type="SAM" id="MobiDB-lite"/>
    </source>
</evidence>
<feature type="transmembrane region" description="Helical" evidence="9">
    <location>
        <begin position="336"/>
        <end position="357"/>
    </location>
</feature>
<dbReference type="GO" id="GO:0005886">
    <property type="term" value="C:plasma membrane"/>
    <property type="evidence" value="ECO:0007669"/>
    <property type="project" value="UniProtKB-SubCell"/>
</dbReference>
<evidence type="ECO:0000256" key="4">
    <source>
        <dbReference type="ARBA" id="ARBA00022679"/>
    </source>
</evidence>
<protein>
    <submittedName>
        <fullName evidence="10">Mannosyltransferase</fullName>
        <ecNumber evidence="10">2.4.1.-</ecNumber>
    </submittedName>
</protein>